<keyword evidence="2" id="KW-1185">Reference proteome</keyword>
<protein>
    <recommendedName>
        <fullName evidence="3">BZIP domain-containing protein</fullName>
    </recommendedName>
</protein>
<accession>A0AAW1QSN2</accession>
<evidence type="ECO:0000313" key="2">
    <source>
        <dbReference type="Proteomes" id="UP001489004"/>
    </source>
</evidence>
<evidence type="ECO:0000313" key="1">
    <source>
        <dbReference type="EMBL" id="KAK9824452.1"/>
    </source>
</evidence>
<dbReference type="EMBL" id="JALJOR010000002">
    <property type="protein sequence ID" value="KAK9824452.1"/>
    <property type="molecule type" value="Genomic_DNA"/>
</dbReference>
<comment type="caution">
    <text evidence="1">The sequence shown here is derived from an EMBL/GenBank/DDBJ whole genome shotgun (WGS) entry which is preliminary data.</text>
</comment>
<dbReference type="Proteomes" id="UP001489004">
    <property type="component" value="Unassembled WGS sequence"/>
</dbReference>
<proteinExistence type="predicted"/>
<organism evidence="1 2">
    <name type="scientific">[Myrmecia] bisecta</name>
    <dbReference type="NCBI Taxonomy" id="41462"/>
    <lineage>
        <taxon>Eukaryota</taxon>
        <taxon>Viridiplantae</taxon>
        <taxon>Chlorophyta</taxon>
        <taxon>core chlorophytes</taxon>
        <taxon>Trebouxiophyceae</taxon>
        <taxon>Trebouxiales</taxon>
        <taxon>Trebouxiaceae</taxon>
        <taxon>Myrmecia</taxon>
    </lineage>
</organism>
<gene>
    <name evidence="1" type="ORF">WJX72_010352</name>
</gene>
<dbReference type="AlphaFoldDB" id="A0AAW1QSN2"/>
<sequence>MRQDGMNCVSLNSTLQAQPVLSSSQLRSPQLGVDPLVALIMSDKNFSTAVSAQHLHLAAAAAVNVFKVHGAAALERSRLALSGLDTSTVPASTSGEYSEHRKGYDSRELRVNDRVFVHGSNKRTPQEVQAPRSSQALPSMLNTAPTALDMDSFPDLPDNLDGIVDGLGHGDLLLPDGSPRAGNGMGFSMQMPTAQMLQQHSYGAAHHIPDSYNGMSMAGVRQQGAVPGRAASQAGASTPKVLLKPKDVLHTVRAEMTHLEEAVPWNAVRKNWRSKRANWRRALKQAETVVELSKCLREFRTSLATDSSSVALTAKWSQSIDACIQGLGSHSVLLALWGLLTFNSSPHRALLCMDDFDSGADTGAEEGSEVTDMSDADC</sequence>
<evidence type="ECO:0008006" key="3">
    <source>
        <dbReference type="Google" id="ProtNLM"/>
    </source>
</evidence>
<reference evidence="1 2" key="1">
    <citation type="journal article" date="2024" name="Nat. Commun.">
        <title>Phylogenomics reveals the evolutionary origins of lichenization in chlorophyte algae.</title>
        <authorList>
            <person name="Puginier C."/>
            <person name="Libourel C."/>
            <person name="Otte J."/>
            <person name="Skaloud P."/>
            <person name="Haon M."/>
            <person name="Grisel S."/>
            <person name="Petersen M."/>
            <person name="Berrin J.G."/>
            <person name="Delaux P.M."/>
            <person name="Dal Grande F."/>
            <person name="Keller J."/>
        </authorList>
    </citation>
    <scope>NUCLEOTIDE SEQUENCE [LARGE SCALE GENOMIC DNA]</scope>
    <source>
        <strain evidence="1 2">SAG 2043</strain>
    </source>
</reference>
<name>A0AAW1QSN2_9CHLO</name>